<dbReference type="PANTHER" id="PTHR43155:SF2">
    <property type="entry name" value="CYCLIC DI-GMP PHOSPHODIESTERASE PA4108"/>
    <property type="match status" value="1"/>
</dbReference>
<name>A0A1Y6D277_9GAMM</name>
<reference evidence="2 3" key="1">
    <citation type="submission" date="2016-12" db="EMBL/GenBank/DDBJ databases">
        <authorList>
            <person name="Song W.-J."/>
            <person name="Kurnit D.M."/>
        </authorList>
    </citation>
    <scope>NUCLEOTIDE SEQUENCE [LARGE SCALE GENOMIC DNA]</scope>
    <source>
        <strain evidence="2 3">175</strain>
    </source>
</reference>
<evidence type="ECO:0000313" key="2">
    <source>
        <dbReference type="EMBL" id="SMF96686.1"/>
    </source>
</evidence>
<sequence length="415" mass="46531">MNTLQQHKIDERETVKIPVGELRVGMFVSELDRPWLETPFLLQGFELKTEQDILAVQAVCEYVYIDTVRSRIVSYGLPGIKAGQSSPGHRAKPEGGFERELGKAGAAQRETSGLVKRFIDDIRLGHSVDIQVARAAVSECVSSILRNSEAMMFLTQIKTRDEYTSQHSFNVCVYAITLGRQAGLQPRELENIGLCGLLHDMGKVRIPLEVLNKEGKLTPEEFAIMKTHARHGRDILMSGRNIYSGTVDVAFGHHENLDGTGYPRSLDGSQLNLYTKIVSIVDKYDAITSNRSYQRGRSHIEAIKILNDLAKDKIDPQLAVGFISCLGVYPAGSVVELTTGEVGVVIEQNPRSRLRPRIVICRDAGKNRVPVRFLDLSEREHDDQGRLFAIRTLHPPDAFGIDLRQFQDLMEKRVW</sequence>
<dbReference type="InterPro" id="IPR003607">
    <property type="entry name" value="HD/PDEase_dom"/>
</dbReference>
<dbReference type="Gene3D" id="1.10.3210.10">
    <property type="entry name" value="Hypothetical protein af1432"/>
    <property type="match status" value="1"/>
</dbReference>
<dbReference type="RefSeq" id="WP_176225311.1">
    <property type="nucleotide sequence ID" value="NZ_FXAM01000001.1"/>
</dbReference>
<gene>
    <name evidence="2" type="ORF">SAMN02949497_4092</name>
</gene>
<dbReference type="EMBL" id="FXAM01000001">
    <property type="protein sequence ID" value="SMF96686.1"/>
    <property type="molecule type" value="Genomic_DNA"/>
</dbReference>
<dbReference type="STRING" id="1760988.SAMN02949497_4092"/>
<feature type="domain" description="HD-GYP" evidence="1">
    <location>
        <begin position="142"/>
        <end position="338"/>
    </location>
</feature>
<evidence type="ECO:0000259" key="1">
    <source>
        <dbReference type="PROSITE" id="PS51832"/>
    </source>
</evidence>
<dbReference type="GO" id="GO:0008081">
    <property type="term" value="F:phosphoric diester hydrolase activity"/>
    <property type="evidence" value="ECO:0007669"/>
    <property type="project" value="UniProtKB-ARBA"/>
</dbReference>
<accession>A0A1Y6D277</accession>
<organism evidence="2 3">
    <name type="scientific">Methylomagnum ishizawai</name>
    <dbReference type="NCBI Taxonomy" id="1760988"/>
    <lineage>
        <taxon>Bacteria</taxon>
        <taxon>Pseudomonadati</taxon>
        <taxon>Pseudomonadota</taxon>
        <taxon>Gammaproteobacteria</taxon>
        <taxon>Methylococcales</taxon>
        <taxon>Methylococcaceae</taxon>
        <taxon>Methylomagnum</taxon>
    </lineage>
</organism>
<dbReference type="InterPro" id="IPR021812">
    <property type="entry name" value="DUF3391"/>
</dbReference>
<evidence type="ECO:0000313" key="3">
    <source>
        <dbReference type="Proteomes" id="UP000192923"/>
    </source>
</evidence>
<dbReference type="SUPFAM" id="SSF109604">
    <property type="entry name" value="HD-domain/PDEase-like"/>
    <property type="match status" value="1"/>
</dbReference>
<dbReference type="Proteomes" id="UP000192923">
    <property type="component" value="Unassembled WGS sequence"/>
</dbReference>
<dbReference type="InterPro" id="IPR037522">
    <property type="entry name" value="HD_GYP_dom"/>
</dbReference>
<protein>
    <submittedName>
        <fullName evidence="2">HD-GYP domain, c-di-GMP phosphodiesterase class II (Or its inactivated variant)</fullName>
    </submittedName>
</protein>
<dbReference type="CDD" id="cd00077">
    <property type="entry name" value="HDc"/>
    <property type="match status" value="1"/>
</dbReference>
<dbReference type="PANTHER" id="PTHR43155">
    <property type="entry name" value="CYCLIC DI-GMP PHOSPHODIESTERASE PA4108-RELATED"/>
    <property type="match status" value="1"/>
</dbReference>
<keyword evidence="3" id="KW-1185">Reference proteome</keyword>
<dbReference type="PROSITE" id="PS51832">
    <property type="entry name" value="HD_GYP"/>
    <property type="match status" value="1"/>
</dbReference>
<proteinExistence type="predicted"/>
<dbReference type="Pfam" id="PF13487">
    <property type="entry name" value="HD_5"/>
    <property type="match status" value="1"/>
</dbReference>
<dbReference type="AlphaFoldDB" id="A0A1Y6D277"/>
<dbReference type="Pfam" id="PF11871">
    <property type="entry name" value="DUF3391"/>
    <property type="match status" value="1"/>
</dbReference>
<dbReference type="SMART" id="SM00471">
    <property type="entry name" value="HDc"/>
    <property type="match status" value="1"/>
</dbReference>